<dbReference type="AlphaFoldDB" id="A0A9D1EGE6"/>
<keyword evidence="1" id="KW-1133">Transmembrane helix</keyword>
<sequence length="213" mass="23469">MKKNGKRFWMMLLGIALISVAVGCYRLSEFGVDAFTCMNLGISGFLGMSFGNWQLFVNIVILIVVFFTMRSGIGLGTIVNMVAVGYIADFICWIVWDQLAMTPGLLLRIIFLIIGTLFATLGVAFYIVVDMGIAPYDNVAPIIEKLTRGKLPFAKARVATDIICVIIGVGFCLIANDDLWKIVGIGTILNAFLTGPFIQFFRVHITEPLLNKD</sequence>
<dbReference type="Proteomes" id="UP000824201">
    <property type="component" value="Unassembled WGS sequence"/>
</dbReference>
<evidence type="ECO:0008006" key="4">
    <source>
        <dbReference type="Google" id="ProtNLM"/>
    </source>
</evidence>
<accession>A0A9D1EGE6</accession>
<evidence type="ECO:0000313" key="2">
    <source>
        <dbReference type="EMBL" id="HIR89710.1"/>
    </source>
</evidence>
<keyword evidence="1" id="KW-0472">Membrane</keyword>
<dbReference type="Pfam" id="PF19700">
    <property type="entry name" value="DUF6198"/>
    <property type="match status" value="1"/>
</dbReference>
<reference evidence="2" key="1">
    <citation type="submission" date="2020-10" db="EMBL/GenBank/DDBJ databases">
        <authorList>
            <person name="Gilroy R."/>
        </authorList>
    </citation>
    <scope>NUCLEOTIDE SEQUENCE</scope>
    <source>
        <strain evidence="2">ChiW13-3771</strain>
    </source>
</reference>
<feature type="transmembrane region" description="Helical" evidence="1">
    <location>
        <begin position="108"/>
        <end position="129"/>
    </location>
</feature>
<feature type="transmembrane region" description="Helical" evidence="1">
    <location>
        <begin position="158"/>
        <end position="176"/>
    </location>
</feature>
<organism evidence="2 3">
    <name type="scientific">Candidatus Fimimorpha faecalis</name>
    <dbReference type="NCBI Taxonomy" id="2840824"/>
    <lineage>
        <taxon>Bacteria</taxon>
        <taxon>Bacillati</taxon>
        <taxon>Bacillota</taxon>
        <taxon>Clostridia</taxon>
        <taxon>Eubacteriales</taxon>
        <taxon>Candidatus Fimimorpha</taxon>
    </lineage>
</organism>
<gene>
    <name evidence="2" type="ORF">IAC96_12265</name>
</gene>
<reference evidence="2" key="2">
    <citation type="journal article" date="2021" name="PeerJ">
        <title>Extensive microbial diversity within the chicken gut microbiome revealed by metagenomics and culture.</title>
        <authorList>
            <person name="Gilroy R."/>
            <person name="Ravi A."/>
            <person name="Getino M."/>
            <person name="Pursley I."/>
            <person name="Horton D.L."/>
            <person name="Alikhan N.F."/>
            <person name="Baker D."/>
            <person name="Gharbi K."/>
            <person name="Hall N."/>
            <person name="Watson M."/>
            <person name="Adriaenssens E.M."/>
            <person name="Foster-Nyarko E."/>
            <person name="Jarju S."/>
            <person name="Secka A."/>
            <person name="Antonio M."/>
            <person name="Oren A."/>
            <person name="Chaudhuri R.R."/>
            <person name="La Ragione R."/>
            <person name="Hildebrand F."/>
            <person name="Pallen M.J."/>
        </authorList>
    </citation>
    <scope>NUCLEOTIDE SEQUENCE</scope>
    <source>
        <strain evidence="2">ChiW13-3771</strain>
    </source>
</reference>
<dbReference type="PROSITE" id="PS51257">
    <property type="entry name" value="PROKAR_LIPOPROTEIN"/>
    <property type="match status" value="1"/>
</dbReference>
<evidence type="ECO:0000313" key="3">
    <source>
        <dbReference type="Proteomes" id="UP000824201"/>
    </source>
</evidence>
<dbReference type="EMBL" id="DVHN01000172">
    <property type="protein sequence ID" value="HIR89710.1"/>
    <property type="molecule type" value="Genomic_DNA"/>
</dbReference>
<dbReference type="PANTHER" id="PTHR40078:SF1">
    <property type="entry name" value="INTEGRAL MEMBRANE PROTEIN"/>
    <property type="match status" value="1"/>
</dbReference>
<feature type="transmembrane region" description="Helical" evidence="1">
    <location>
        <begin position="50"/>
        <end position="68"/>
    </location>
</feature>
<evidence type="ECO:0000256" key="1">
    <source>
        <dbReference type="SAM" id="Phobius"/>
    </source>
</evidence>
<feature type="transmembrane region" description="Helical" evidence="1">
    <location>
        <begin position="182"/>
        <end position="201"/>
    </location>
</feature>
<protein>
    <recommendedName>
        <fullName evidence="4">Membrane protein YczE</fullName>
    </recommendedName>
</protein>
<dbReference type="InterPro" id="IPR038750">
    <property type="entry name" value="YczE/YyaS-like"/>
</dbReference>
<feature type="transmembrane region" description="Helical" evidence="1">
    <location>
        <begin position="75"/>
        <end position="96"/>
    </location>
</feature>
<name>A0A9D1EGE6_9FIRM</name>
<proteinExistence type="predicted"/>
<keyword evidence="1" id="KW-0812">Transmembrane</keyword>
<dbReference type="PANTHER" id="PTHR40078">
    <property type="entry name" value="INTEGRAL MEMBRANE PROTEIN-RELATED"/>
    <property type="match status" value="1"/>
</dbReference>
<comment type="caution">
    <text evidence="2">The sequence shown here is derived from an EMBL/GenBank/DDBJ whole genome shotgun (WGS) entry which is preliminary data.</text>
</comment>